<protein>
    <submittedName>
        <fullName evidence="1">Uncharacterized protein</fullName>
    </submittedName>
</protein>
<name>A0ABP9VHL8_9BACT</name>
<gene>
    <name evidence="1" type="ORF">Rcae01_00142</name>
</gene>
<evidence type="ECO:0000313" key="1">
    <source>
        <dbReference type="EMBL" id="GAA5504703.1"/>
    </source>
</evidence>
<sequence>MWWIRFACGNHRSTAKTLRERHETTNLRVLVCSIKNLLVRCVDCLTCLSIGFERYQMGRRQDGVGEFPRVGFDVAEFPVNVLSQRCQFVLALRINDP</sequence>
<reference evidence="1 2" key="1">
    <citation type="submission" date="2024-02" db="EMBL/GenBank/DDBJ databases">
        <title>Rhodopirellula caenicola NBRC 110016.</title>
        <authorList>
            <person name="Ichikawa N."/>
            <person name="Katano-Makiyama Y."/>
            <person name="Hidaka K."/>
        </authorList>
    </citation>
    <scope>NUCLEOTIDE SEQUENCE [LARGE SCALE GENOMIC DNA]</scope>
    <source>
        <strain evidence="1 2">NBRC 110016</strain>
    </source>
</reference>
<organism evidence="1 2">
    <name type="scientific">Novipirellula caenicola</name>
    <dbReference type="NCBI Taxonomy" id="1536901"/>
    <lineage>
        <taxon>Bacteria</taxon>
        <taxon>Pseudomonadati</taxon>
        <taxon>Planctomycetota</taxon>
        <taxon>Planctomycetia</taxon>
        <taxon>Pirellulales</taxon>
        <taxon>Pirellulaceae</taxon>
        <taxon>Novipirellula</taxon>
    </lineage>
</organism>
<proteinExistence type="predicted"/>
<dbReference type="EMBL" id="BAABRO010000001">
    <property type="protein sequence ID" value="GAA5504703.1"/>
    <property type="molecule type" value="Genomic_DNA"/>
</dbReference>
<dbReference type="Proteomes" id="UP001416858">
    <property type="component" value="Unassembled WGS sequence"/>
</dbReference>
<keyword evidence="2" id="KW-1185">Reference proteome</keyword>
<accession>A0ABP9VHL8</accession>
<evidence type="ECO:0000313" key="2">
    <source>
        <dbReference type="Proteomes" id="UP001416858"/>
    </source>
</evidence>
<comment type="caution">
    <text evidence="1">The sequence shown here is derived from an EMBL/GenBank/DDBJ whole genome shotgun (WGS) entry which is preliminary data.</text>
</comment>